<reference evidence="2 3" key="1">
    <citation type="submission" date="2020-01" db="EMBL/GenBank/DDBJ databases">
        <title>A novel Bacillus sp. from Pasinler.</title>
        <authorList>
            <person name="Adiguzel A."/>
            <person name="Ay H."/>
            <person name="Baltaci M.O."/>
        </authorList>
    </citation>
    <scope>NUCLEOTIDE SEQUENCE [LARGE SCALE GENOMIC DNA]</scope>
    <source>
        <strain evidence="2 3">P1</strain>
    </source>
</reference>
<dbReference type="EMBL" id="JAACYS010000005">
    <property type="protein sequence ID" value="NCU16584.1"/>
    <property type="molecule type" value="Genomic_DNA"/>
</dbReference>
<dbReference type="Proteomes" id="UP000743899">
    <property type="component" value="Unassembled WGS sequence"/>
</dbReference>
<comment type="caution">
    <text evidence="2">The sequence shown here is derived from an EMBL/GenBank/DDBJ whole genome shotgun (WGS) entry which is preliminary data.</text>
</comment>
<name>A0ABX0A1Y6_9BACI</name>
<accession>A0ABX0A1Y6</accession>
<sequence>MAFYNNERLQQRKSSKDNISMSDLAQVQQAFPDAEIAEQQFEEQYKNELEDLELY</sequence>
<evidence type="ECO:0000256" key="1">
    <source>
        <dbReference type="SAM" id="MobiDB-lite"/>
    </source>
</evidence>
<dbReference type="RefSeq" id="WP_161919422.1">
    <property type="nucleotide sequence ID" value="NZ_JAACYS010000005.1"/>
</dbReference>
<protein>
    <recommendedName>
        <fullName evidence="4">YfhD family protein</fullName>
    </recommendedName>
</protein>
<organism evidence="2 3">
    <name type="scientific">Pallidibacillus pasinlerensis</name>
    <dbReference type="NCBI Taxonomy" id="2703818"/>
    <lineage>
        <taxon>Bacteria</taxon>
        <taxon>Bacillati</taxon>
        <taxon>Bacillota</taxon>
        <taxon>Bacilli</taxon>
        <taxon>Bacillales</taxon>
        <taxon>Bacillaceae</taxon>
        <taxon>Pallidibacillus</taxon>
    </lineage>
</organism>
<evidence type="ECO:0000313" key="2">
    <source>
        <dbReference type="EMBL" id="NCU16584.1"/>
    </source>
</evidence>
<evidence type="ECO:0000313" key="3">
    <source>
        <dbReference type="Proteomes" id="UP000743899"/>
    </source>
</evidence>
<keyword evidence="3" id="KW-1185">Reference proteome</keyword>
<evidence type="ECO:0008006" key="4">
    <source>
        <dbReference type="Google" id="ProtNLM"/>
    </source>
</evidence>
<gene>
    <name evidence="2" type="ORF">GW534_02180</name>
</gene>
<proteinExistence type="predicted"/>
<feature type="region of interest" description="Disordered" evidence="1">
    <location>
        <begin position="1"/>
        <end position="20"/>
    </location>
</feature>